<gene>
    <name evidence="9" type="ORF">N0F65_009833</name>
</gene>
<evidence type="ECO:0000256" key="3">
    <source>
        <dbReference type="ARBA" id="ARBA00047418"/>
    </source>
</evidence>
<reference evidence="9" key="2">
    <citation type="journal article" date="2023" name="Microbiol Resour">
        <title>Decontamination and Annotation of the Draft Genome Sequence of the Oomycete Lagenidium giganteum ARSEF 373.</title>
        <authorList>
            <person name="Morgan W.R."/>
            <person name="Tartar A."/>
        </authorList>
    </citation>
    <scope>NUCLEOTIDE SEQUENCE</scope>
    <source>
        <strain evidence="9">ARSEF 373</strain>
    </source>
</reference>
<organism evidence="9 10">
    <name type="scientific">Lagenidium giganteum</name>
    <dbReference type="NCBI Taxonomy" id="4803"/>
    <lineage>
        <taxon>Eukaryota</taxon>
        <taxon>Sar</taxon>
        <taxon>Stramenopiles</taxon>
        <taxon>Oomycota</taxon>
        <taxon>Peronosporomycetes</taxon>
        <taxon>Pythiales</taxon>
        <taxon>Pythiaceae</taxon>
    </lineage>
</organism>
<sequence length="345" mass="37811">MQRQSSAACDSAVPCATAATAAAAPRDWKSIVVNGKASPPPAPARKARAPVAVDTRPTSPLAGLDKAVRELSLLMRQASADQLKQQPAWSPPQNHRWRMSPTNQVRSPSMSSSSGSTASPGPASPQPAAVDSRKCGDKRDFFFRHLDYDTRSQLQIDDVAAFSVTEVEMAKKISNVILELVQASVPAGNNGKCPVTITDGTACVGGNVMSFCDYFLNVNAVENDATRFEMLQHNLTVLGKTNATCFHASYLDVMTQLDQLVVFLDPPWGGVDYKDHARVDLFLDNVPLYTICERLKTRAHWVVLKVPSNFNDDKFARHVTGDVSVREDFRKMHLVIVDNRHLHAK</sequence>
<dbReference type="InterPro" id="IPR029063">
    <property type="entry name" value="SAM-dependent_MTases_sf"/>
</dbReference>
<dbReference type="PANTHER" id="PTHR14741">
    <property type="entry name" value="S-ADENOSYLMETHIONINE-DEPENDENT METHYLTRANSFERASE RELATED"/>
    <property type="match status" value="1"/>
</dbReference>
<comment type="similarity">
    <text evidence="2">Belongs to the methyltransferase superfamily. Trimethylguanosine synthase family.</text>
</comment>
<evidence type="ECO:0000256" key="2">
    <source>
        <dbReference type="ARBA" id="ARBA00025783"/>
    </source>
</evidence>
<reference evidence="9" key="1">
    <citation type="submission" date="2022-11" db="EMBL/GenBank/DDBJ databases">
        <authorList>
            <person name="Morgan W.R."/>
            <person name="Tartar A."/>
        </authorList>
    </citation>
    <scope>NUCLEOTIDE SEQUENCE</scope>
    <source>
        <strain evidence="9">ARSEF 373</strain>
    </source>
</reference>
<dbReference type="GO" id="GO:0071164">
    <property type="term" value="F:RNA cap trimethylguanosine synthase activity"/>
    <property type="evidence" value="ECO:0007669"/>
    <property type="project" value="TreeGrafter"/>
</dbReference>
<feature type="compositionally biased region" description="Low complexity" evidence="8">
    <location>
        <begin position="107"/>
        <end position="129"/>
    </location>
</feature>
<evidence type="ECO:0000256" key="4">
    <source>
        <dbReference type="ARBA" id="ARBA00048740"/>
    </source>
</evidence>
<dbReference type="Pfam" id="PF09445">
    <property type="entry name" value="Methyltransf_15"/>
    <property type="match status" value="1"/>
</dbReference>
<comment type="catalytic activity">
    <reaction evidence="3">
        <text>a 5'-end (N(2),N(7)-dimethyl 5'-triphosphoguanosine)-ribonucleoside in snoRNA + S-adenosyl-L-methionine = a 5'-end (N(2),N(2),N(7)-trimethyl 5'-triphosphoguanosine)-ribonucleoside in snoRNA + S-adenosyl-L-homocysteine + H(+)</text>
        <dbReference type="Rhea" id="RHEA:78507"/>
        <dbReference type="Rhea" id="RHEA-COMP:19088"/>
        <dbReference type="Rhea" id="RHEA-COMP:19090"/>
        <dbReference type="ChEBI" id="CHEBI:15378"/>
        <dbReference type="ChEBI" id="CHEBI:57856"/>
        <dbReference type="ChEBI" id="CHEBI:59789"/>
        <dbReference type="ChEBI" id="CHEBI:167623"/>
        <dbReference type="ChEBI" id="CHEBI:172880"/>
    </reaction>
    <physiologicalReaction direction="left-to-right" evidence="3">
        <dbReference type="Rhea" id="RHEA:78508"/>
    </physiologicalReaction>
</comment>
<dbReference type="PANTHER" id="PTHR14741:SF32">
    <property type="entry name" value="TRIMETHYLGUANOSINE SYNTHASE"/>
    <property type="match status" value="1"/>
</dbReference>
<evidence type="ECO:0000313" key="9">
    <source>
        <dbReference type="EMBL" id="DAZ97300.1"/>
    </source>
</evidence>
<evidence type="ECO:0000313" key="10">
    <source>
        <dbReference type="Proteomes" id="UP001146120"/>
    </source>
</evidence>
<dbReference type="EMBL" id="DAKRPA010000140">
    <property type="protein sequence ID" value="DAZ97300.1"/>
    <property type="molecule type" value="Genomic_DNA"/>
</dbReference>
<feature type="compositionally biased region" description="Polar residues" evidence="8">
    <location>
        <begin position="79"/>
        <end position="93"/>
    </location>
</feature>
<accession>A0AAV2YTH2</accession>
<dbReference type="InterPro" id="IPR019012">
    <property type="entry name" value="RNA_cap_Gua-N2-MeTrfase"/>
</dbReference>
<comment type="catalytic activity">
    <reaction evidence="4">
        <text>a 5'-end (N(7)-methyl 5'-triphosphoguanosine)-ribonucleoside in snoRNA + S-adenosyl-L-methionine = a 5'-end (N(2),N(7)-dimethyl 5'-triphosphoguanosine)-ribonucleoside in snoRNA + S-adenosyl-L-homocysteine + H(+)</text>
        <dbReference type="Rhea" id="RHEA:78475"/>
        <dbReference type="Rhea" id="RHEA-COMP:19086"/>
        <dbReference type="Rhea" id="RHEA-COMP:19088"/>
        <dbReference type="ChEBI" id="CHEBI:15378"/>
        <dbReference type="ChEBI" id="CHEBI:57856"/>
        <dbReference type="ChEBI" id="CHEBI:59789"/>
        <dbReference type="ChEBI" id="CHEBI:156461"/>
        <dbReference type="ChEBI" id="CHEBI:172880"/>
    </reaction>
    <physiologicalReaction direction="left-to-right" evidence="4">
        <dbReference type="Rhea" id="RHEA:78476"/>
    </physiologicalReaction>
</comment>
<name>A0AAV2YTH2_9STRA</name>
<proteinExistence type="inferred from homology"/>
<evidence type="ECO:0000256" key="7">
    <source>
        <dbReference type="ARBA" id="ARBA00049790"/>
    </source>
</evidence>
<dbReference type="GO" id="GO:0005634">
    <property type="term" value="C:nucleus"/>
    <property type="evidence" value="ECO:0007669"/>
    <property type="project" value="TreeGrafter"/>
</dbReference>
<comment type="catalytic activity">
    <reaction evidence="6">
        <text>a 5'-end (N(7)-methyl 5'-triphosphoguanosine)-ribonucleoside in snRNA + S-adenosyl-L-methionine = a 5'-end (N(2),N(7)-dimethyl 5'-triphosphoguanosine)-ribonucleoside in snRNA + S-adenosyl-L-homocysteine + H(+)</text>
        <dbReference type="Rhea" id="RHEA:78471"/>
        <dbReference type="Rhea" id="RHEA-COMP:19085"/>
        <dbReference type="Rhea" id="RHEA-COMP:19087"/>
        <dbReference type="ChEBI" id="CHEBI:15378"/>
        <dbReference type="ChEBI" id="CHEBI:57856"/>
        <dbReference type="ChEBI" id="CHEBI:59789"/>
        <dbReference type="ChEBI" id="CHEBI:156461"/>
        <dbReference type="ChEBI" id="CHEBI:172880"/>
    </reaction>
    <physiologicalReaction direction="left-to-right" evidence="6">
        <dbReference type="Rhea" id="RHEA:78472"/>
    </physiologicalReaction>
</comment>
<comment type="caution">
    <text evidence="9">The sequence shown here is derived from an EMBL/GenBank/DDBJ whole genome shotgun (WGS) entry which is preliminary data.</text>
</comment>
<feature type="region of interest" description="Disordered" evidence="8">
    <location>
        <begin position="79"/>
        <end position="133"/>
    </location>
</feature>
<dbReference type="SUPFAM" id="SSF53335">
    <property type="entry name" value="S-adenosyl-L-methionine-dependent methyltransferases"/>
    <property type="match status" value="1"/>
</dbReference>
<evidence type="ECO:0000256" key="8">
    <source>
        <dbReference type="SAM" id="MobiDB-lite"/>
    </source>
</evidence>
<dbReference type="Gene3D" id="3.40.50.150">
    <property type="entry name" value="Vaccinia Virus protein VP39"/>
    <property type="match status" value="1"/>
</dbReference>
<feature type="region of interest" description="Disordered" evidence="8">
    <location>
        <begin position="24"/>
        <end position="63"/>
    </location>
</feature>
<dbReference type="AlphaFoldDB" id="A0AAV2YTH2"/>
<evidence type="ECO:0000256" key="5">
    <source>
        <dbReference type="ARBA" id="ARBA00048763"/>
    </source>
</evidence>
<keyword evidence="10" id="KW-1185">Reference proteome</keyword>
<evidence type="ECO:0000256" key="6">
    <source>
        <dbReference type="ARBA" id="ARBA00049075"/>
    </source>
</evidence>
<comment type="catalytic activity">
    <reaction evidence="5">
        <text>a 5'-end (N(2),N(7)-dimethyl 5'-triphosphoguanosine)-ribonucleoside in snRNA + S-adenosyl-L-methionine = a 5'-end (N(2),N(2),N(7)-trimethyl 5'-triphosphoguanosine)-ribonucleoside in snRNA + S-adenosyl-L-homocysteine + H(+)</text>
        <dbReference type="Rhea" id="RHEA:78479"/>
        <dbReference type="Rhea" id="RHEA-COMP:19087"/>
        <dbReference type="Rhea" id="RHEA-COMP:19089"/>
        <dbReference type="ChEBI" id="CHEBI:15378"/>
        <dbReference type="ChEBI" id="CHEBI:57856"/>
        <dbReference type="ChEBI" id="CHEBI:59789"/>
        <dbReference type="ChEBI" id="CHEBI:167623"/>
        <dbReference type="ChEBI" id="CHEBI:172880"/>
    </reaction>
    <physiologicalReaction direction="left-to-right" evidence="5">
        <dbReference type="Rhea" id="RHEA:78480"/>
    </physiologicalReaction>
</comment>
<evidence type="ECO:0000256" key="1">
    <source>
        <dbReference type="ARBA" id="ARBA00018517"/>
    </source>
</evidence>
<protein>
    <recommendedName>
        <fullName evidence="1">Trimethylguanosine synthase</fullName>
    </recommendedName>
    <alternativeName>
        <fullName evidence="7">Cap-specific guanine-N(2) methyltransferase</fullName>
    </alternativeName>
</protein>
<dbReference type="Proteomes" id="UP001146120">
    <property type="component" value="Unassembled WGS sequence"/>
</dbReference>